<evidence type="ECO:0000313" key="2">
    <source>
        <dbReference type="EMBL" id="GGJ77415.1"/>
    </source>
</evidence>
<keyword evidence="3" id="KW-1185">Reference proteome</keyword>
<keyword evidence="1" id="KW-1133">Transmembrane helix</keyword>
<sequence>MNNRTIITLVSSLLIFAVGLFRIFTEYLSSMSLFVAYVFIITGLIGVVANGLKLKSSKHT</sequence>
<proteinExistence type="predicted"/>
<evidence type="ECO:0000313" key="3">
    <source>
        <dbReference type="Proteomes" id="UP000634435"/>
    </source>
</evidence>
<accession>A0ABQ2DXL3</accession>
<gene>
    <name evidence="2" type="ORF">GCM10007111_43780</name>
</gene>
<feature type="transmembrane region" description="Helical" evidence="1">
    <location>
        <begin position="31"/>
        <end position="52"/>
    </location>
</feature>
<keyword evidence="1" id="KW-0472">Membrane</keyword>
<comment type="caution">
    <text evidence="2">The sequence shown here is derived from an EMBL/GenBank/DDBJ whole genome shotgun (WGS) entry which is preliminary data.</text>
</comment>
<feature type="transmembrane region" description="Helical" evidence="1">
    <location>
        <begin position="7"/>
        <end position="25"/>
    </location>
</feature>
<keyword evidence="1" id="KW-0812">Transmembrane</keyword>
<organism evidence="2 3">
    <name type="scientific">Virgibacillus kapii</name>
    <dbReference type="NCBI Taxonomy" id="1638645"/>
    <lineage>
        <taxon>Bacteria</taxon>
        <taxon>Bacillati</taxon>
        <taxon>Bacillota</taxon>
        <taxon>Bacilli</taxon>
        <taxon>Bacillales</taxon>
        <taxon>Bacillaceae</taxon>
        <taxon>Virgibacillus</taxon>
    </lineage>
</organism>
<dbReference type="EMBL" id="BMPN01000016">
    <property type="protein sequence ID" value="GGJ77415.1"/>
    <property type="molecule type" value="Genomic_DNA"/>
</dbReference>
<protein>
    <submittedName>
        <fullName evidence="2">Uncharacterized protein</fullName>
    </submittedName>
</protein>
<dbReference type="Proteomes" id="UP000634435">
    <property type="component" value="Unassembled WGS sequence"/>
</dbReference>
<name>A0ABQ2DXL3_9BACI</name>
<evidence type="ECO:0000256" key="1">
    <source>
        <dbReference type="SAM" id="Phobius"/>
    </source>
</evidence>
<dbReference type="RefSeq" id="WP_188944461.1">
    <property type="nucleotide sequence ID" value="NZ_BMPN01000016.1"/>
</dbReference>
<reference evidence="3" key="1">
    <citation type="journal article" date="2019" name="Int. J. Syst. Evol. Microbiol.">
        <title>The Global Catalogue of Microorganisms (GCM) 10K type strain sequencing project: providing services to taxonomists for standard genome sequencing and annotation.</title>
        <authorList>
            <consortium name="The Broad Institute Genomics Platform"/>
            <consortium name="The Broad Institute Genome Sequencing Center for Infectious Disease"/>
            <person name="Wu L."/>
            <person name="Ma J."/>
        </authorList>
    </citation>
    <scope>NUCLEOTIDE SEQUENCE [LARGE SCALE GENOMIC DNA]</scope>
    <source>
        <strain evidence="3">JCM 30071</strain>
    </source>
</reference>